<dbReference type="AlphaFoldDB" id="A0A6C0DK02"/>
<protein>
    <submittedName>
        <fullName evidence="1">Uncharacterized protein</fullName>
    </submittedName>
</protein>
<sequence length="80" mass="9150">MCQKGGQVFKQFYALVLTTPMSVPRSLQVFKYPPTQYQIDTTIVHTVVGFKEPELELEPGTEKPLVYVVPIHIPLDILYQ</sequence>
<dbReference type="EMBL" id="MN739626">
    <property type="protein sequence ID" value="QHT16614.1"/>
    <property type="molecule type" value="Genomic_DNA"/>
</dbReference>
<evidence type="ECO:0000313" key="1">
    <source>
        <dbReference type="EMBL" id="QHT16614.1"/>
    </source>
</evidence>
<reference evidence="1" key="1">
    <citation type="journal article" date="2020" name="Nature">
        <title>Giant virus diversity and host interactions through global metagenomics.</title>
        <authorList>
            <person name="Schulz F."/>
            <person name="Roux S."/>
            <person name="Paez-Espino D."/>
            <person name="Jungbluth S."/>
            <person name="Walsh D.A."/>
            <person name="Denef V.J."/>
            <person name="McMahon K.D."/>
            <person name="Konstantinidis K.T."/>
            <person name="Eloe-Fadrosh E.A."/>
            <person name="Kyrpides N.C."/>
            <person name="Woyke T."/>
        </authorList>
    </citation>
    <scope>NUCLEOTIDE SEQUENCE</scope>
    <source>
        <strain evidence="1">GVMAG-M-3300023174-189</strain>
    </source>
</reference>
<proteinExistence type="predicted"/>
<name>A0A6C0DK02_9ZZZZ</name>
<accession>A0A6C0DK02</accession>
<organism evidence="1">
    <name type="scientific">viral metagenome</name>
    <dbReference type="NCBI Taxonomy" id="1070528"/>
    <lineage>
        <taxon>unclassified sequences</taxon>
        <taxon>metagenomes</taxon>
        <taxon>organismal metagenomes</taxon>
    </lineage>
</organism>